<dbReference type="GO" id="GO:0006782">
    <property type="term" value="P:protoporphyrinogen IX biosynthetic process"/>
    <property type="evidence" value="ECO:0007669"/>
    <property type="project" value="UniProtKB-UniRule"/>
</dbReference>
<dbReference type="PANTHER" id="PTHR38030">
    <property type="entry name" value="PROTOPORPHYRINOGEN IX DEHYDROGENASE [MENAQUINONE]"/>
    <property type="match status" value="1"/>
</dbReference>
<dbReference type="Proteomes" id="UP000190750">
    <property type="component" value="Unassembled WGS sequence"/>
</dbReference>
<dbReference type="SUPFAM" id="SSF52218">
    <property type="entry name" value="Flavoproteins"/>
    <property type="match status" value="1"/>
</dbReference>
<evidence type="ECO:0000313" key="10">
    <source>
        <dbReference type="Proteomes" id="UP000190750"/>
    </source>
</evidence>
<dbReference type="RefSeq" id="WP_078365082.1">
    <property type="nucleotide sequence ID" value="NZ_MTJN01000002.1"/>
</dbReference>
<dbReference type="InterPro" id="IPR029039">
    <property type="entry name" value="Flavoprotein-like_sf"/>
</dbReference>
<accession>A0A1T1AT16</accession>
<keyword evidence="3 7" id="KW-0547">Nucleotide-binding</keyword>
<comment type="pathway">
    <text evidence="7">Porphyrin-containing compound metabolism; protoporphyrin-IX biosynthesis; protoporphyrin-IX from protoporphyrinogen-IX: step 1/1.</text>
</comment>
<keyword evidence="2 7" id="KW-0288">FMN</keyword>
<evidence type="ECO:0000259" key="8">
    <source>
        <dbReference type="Pfam" id="PF12724"/>
    </source>
</evidence>
<evidence type="ECO:0000256" key="4">
    <source>
        <dbReference type="ARBA" id="ARBA00023002"/>
    </source>
</evidence>
<dbReference type="NCBIfam" id="NF008316">
    <property type="entry name" value="PRK11104.1"/>
    <property type="match status" value="1"/>
</dbReference>
<keyword evidence="7" id="KW-1003">Cell membrane</keyword>
<comment type="function">
    <text evidence="7">Catalyzes the 6-electron oxidation of protoporphyrinogen IX to form protoporphyrin IX; under anaerobic conditions uses menaquinone as an electron acceptor, under aerobic conditions uses ubiquinone as an electron acceptor.</text>
</comment>
<reference evidence="9 10" key="1">
    <citation type="submission" date="2017-01" db="EMBL/GenBank/DDBJ databases">
        <title>Genome sequencing of Rhodoferax fermentans JCM 7819.</title>
        <authorList>
            <person name="Kim Y.J."/>
            <person name="Farh M.E.-A."/>
            <person name="Yang D.-C."/>
        </authorList>
    </citation>
    <scope>NUCLEOTIDE SEQUENCE [LARGE SCALE GENOMIC DNA]</scope>
    <source>
        <strain evidence="9 10">JCM 7819</strain>
    </source>
</reference>
<comment type="cofactor">
    <cofactor evidence="7">
        <name>FMN</name>
        <dbReference type="ChEBI" id="CHEBI:58210"/>
    </cofactor>
    <text evidence="7">Binds 1 FMN non-covalently per subunit.</text>
</comment>
<dbReference type="AlphaFoldDB" id="A0A1T1AT16"/>
<dbReference type="STRING" id="28066.RF819_11350"/>
<proteinExistence type="inferred from homology"/>
<gene>
    <name evidence="7" type="primary">hemG</name>
    <name evidence="9" type="ORF">RF819_11350</name>
</gene>
<keyword evidence="5" id="KW-0472">Membrane</keyword>
<dbReference type="HAMAP" id="MF_00853">
    <property type="entry name" value="HemG"/>
    <property type="match status" value="1"/>
</dbReference>
<dbReference type="OrthoDB" id="9795729at2"/>
<evidence type="ECO:0000256" key="2">
    <source>
        <dbReference type="ARBA" id="ARBA00022643"/>
    </source>
</evidence>
<dbReference type="InterPro" id="IPR052200">
    <property type="entry name" value="Protoporphyrinogen_IX_DH"/>
</dbReference>
<dbReference type="EC" id="1.3.5.3" evidence="7"/>
<protein>
    <recommendedName>
        <fullName evidence="7">Protoporphyrinogen IX dehydrogenase [quinone]</fullName>
        <ecNumber evidence="7">1.3.5.3</ecNumber>
    </recommendedName>
    <alternativeName>
        <fullName evidence="7">Protoporphyrinogen IX dehydrogenase [menaquinone]</fullName>
    </alternativeName>
    <alternativeName>
        <fullName evidence="7">Protoporphyrinogen IX dehydrogenase [ubiquinone]</fullName>
    </alternativeName>
    <alternativeName>
        <fullName evidence="7">Protoporphyrinogen oxidase</fullName>
        <shortName evidence="7">PPO</shortName>
    </alternativeName>
</protein>
<evidence type="ECO:0000256" key="7">
    <source>
        <dbReference type="HAMAP-Rule" id="MF_00853"/>
    </source>
</evidence>
<comment type="catalytic activity">
    <reaction evidence="7">
        <text>protoporphyrinogen IX + 3 a quinone = protoporphyrin IX + 3 a quinol</text>
        <dbReference type="Rhea" id="RHEA:65032"/>
        <dbReference type="ChEBI" id="CHEBI:24646"/>
        <dbReference type="ChEBI" id="CHEBI:57306"/>
        <dbReference type="ChEBI" id="CHEBI:57307"/>
        <dbReference type="ChEBI" id="CHEBI:132124"/>
        <dbReference type="EC" id="1.3.5.3"/>
    </reaction>
</comment>
<evidence type="ECO:0000313" key="9">
    <source>
        <dbReference type="EMBL" id="OOV07246.1"/>
    </source>
</evidence>
<dbReference type="GO" id="GO:0070819">
    <property type="term" value="F:menaquinone-dependent protoporphyrinogen oxidase activity"/>
    <property type="evidence" value="ECO:0007669"/>
    <property type="project" value="UniProtKB-UniRule"/>
</dbReference>
<comment type="catalytic activity">
    <reaction evidence="7">
        <text>protoporphyrinogen IX + 3 a ubiquinone = protoporphyrin IX + 3 a ubiquinol</text>
        <dbReference type="Rhea" id="RHEA:63936"/>
        <dbReference type="Rhea" id="RHEA-COMP:9565"/>
        <dbReference type="Rhea" id="RHEA-COMP:9566"/>
        <dbReference type="ChEBI" id="CHEBI:16389"/>
        <dbReference type="ChEBI" id="CHEBI:17976"/>
        <dbReference type="ChEBI" id="CHEBI:57306"/>
        <dbReference type="ChEBI" id="CHEBI:57307"/>
    </reaction>
</comment>
<comment type="similarity">
    <text evidence="7">Belongs to the HemG family.</text>
</comment>
<keyword evidence="1 7" id="KW-0285">Flavoprotein</keyword>
<feature type="domain" description="Flavodoxin" evidence="8">
    <location>
        <begin position="6"/>
        <end position="154"/>
    </location>
</feature>
<dbReference type="GO" id="GO:0004729">
    <property type="term" value="F:oxygen-dependent protoporphyrinogen oxidase activity"/>
    <property type="evidence" value="ECO:0007669"/>
    <property type="project" value="InterPro"/>
</dbReference>
<sequence length="182" mass="20626">MPHHTLLIYSTVDGHTRHICERMKFVLTALGQQVSLVPLDQAESLDLASFERIVIGASIRYGKHRPQVAQFINKHQRLLERKASALFSVNVVARKPEKNQPHTNPYMVKLLRQLSWKPQLAAVFAGRLNYPALGFVDKQMIRFIMLITKGPTDATQVFEFTDWAQVEAFAHQVSALPLPSQA</sequence>
<dbReference type="GO" id="GO:0005886">
    <property type="term" value="C:plasma membrane"/>
    <property type="evidence" value="ECO:0007669"/>
    <property type="project" value="UniProtKB-SubCell"/>
</dbReference>
<dbReference type="EMBL" id="MTJN01000002">
    <property type="protein sequence ID" value="OOV07246.1"/>
    <property type="molecule type" value="Genomic_DNA"/>
</dbReference>
<comment type="subcellular location">
    <subcellularLocation>
        <location evidence="7">Cell membrane</location>
        <topology evidence="7">Peripheral membrane protein</topology>
    </subcellularLocation>
</comment>
<organism evidence="9 10">
    <name type="scientific">Rhodoferax fermentans</name>
    <dbReference type="NCBI Taxonomy" id="28066"/>
    <lineage>
        <taxon>Bacteria</taxon>
        <taxon>Pseudomonadati</taxon>
        <taxon>Pseudomonadota</taxon>
        <taxon>Betaproteobacteria</taxon>
        <taxon>Burkholderiales</taxon>
        <taxon>Comamonadaceae</taxon>
        <taxon>Rhodoferax</taxon>
    </lineage>
</organism>
<dbReference type="GO" id="GO:0010181">
    <property type="term" value="F:FMN binding"/>
    <property type="evidence" value="ECO:0007669"/>
    <property type="project" value="UniProtKB-UniRule"/>
</dbReference>
<comment type="catalytic activity">
    <reaction evidence="7">
        <text>protoporphyrinogen IX + 3 a menaquinone = protoporphyrin IX + 3 a menaquinol</text>
        <dbReference type="Rhea" id="RHEA:27409"/>
        <dbReference type="Rhea" id="RHEA-COMP:9537"/>
        <dbReference type="Rhea" id="RHEA-COMP:9539"/>
        <dbReference type="ChEBI" id="CHEBI:16374"/>
        <dbReference type="ChEBI" id="CHEBI:18151"/>
        <dbReference type="ChEBI" id="CHEBI:57306"/>
        <dbReference type="ChEBI" id="CHEBI:57307"/>
        <dbReference type="EC" id="1.3.5.3"/>
    </reaction>
</comment>
<keyword evidence="10" id="KW-1185">Reference proteome</keyword>
<keyword evidence="6 7" id="KW-0627">Porphyrin biosynthesis</keyword>
<dbReference type="Gene3D" id="3.40.50.360">
    <property type="match status" value="1"/>
</dbReference>
<evidence type="ECO:0000256" key="1">
    <source>
        <dbReference type="ARBA" id="ARBA00022630"/>
    </source>
</evidence>
<dbReference type="PANTHER" id="PTHR38030:SF2">
    <property type="entry name" value="PROTOPORPHYRINOGEN IX DEHYDROGENASE [QUINONE]"/>
    <property type="match status" value="1"/>
</dbReference>
<comment type="caution">
    <text evidence="9">The sequence shown here is derived from an EMBL/GenBank/DDBJ whole genome shotgun (WGS) entry which is preliminary data.</text>
</comment>
<dbReference type="Pfam" id="PF12724">
    <property type="entry name" value="Flavodoxin_5"/>
    <property type="match status" value="1"/>
</dbReference>
<evidence type="ECO:0000256" key="3">
    <source>
        <dbReference type="ARBA" id="ARBA00022741"/>
    </source>
</evidence>
<dbReference type="UniPathway" id="UPA00251">
    <property type="reaction ID" value="UER00324"/>
</dbReference>
<dbReference type="InterPro" id="IPR026816">
    <property type="entry name" value="Flavodoxin_dom"/>
</dbReference>
<dbReference type="InterPro" id="IPR044264">
    <property type="entry name" value="HemG"/>
</dbReference>
<evidence type="ECO:0000256" key="5">
    <source>
        <dbReference type="ARBA" id="ARBA00023136"/>
    </source>
</evidence>
<evidence type="ECO:0000256" key="6">
    <source>
        <dbReference type="ARBA" id="ARBA00023244"/>
    </source>
</evidence>
<name>A0A1T1AT16_RHOFE</name>
<keyword evidence="4 7" id="KW-0560">Oxidoreductase</keyword>